<evidence type="ECO:0000313" key="6">
    <source>
        <dbReference type="Proteomes" id="UP001524586"/>
    </source>
</evidence>
<name>A0ABT1U4C6_9GAMM</name>
<dbReference type="InterPro" id="IPR010982">
    <property type="entry name" value="Lambda_DNA-bd_dom_sf"/>
</dbReference>
<organism evidence="5 6">
    <name type="scientific">Methylomonas rivi</name>
    <dbReference type="NCBI Taxonomy" id="2952226"/>
    <lineage>
        <taxon>Bacteria</taxon>
        <taxon>Pseudomonadati</taxon>
        <taxon>Pseudomonadota</taxon>
        <taxon>Gammaproteobacteria</taxon>
        <taxon>Methylococcales</taxon>
        <taxon>Methylococcaceae</taxon>
        <taxon>Methylomonas</taxon>
    </lineage>
</organism>
<dbReference type="EC" id="4.2.1.104" evidence="3"/>
<dbReference type="SMART" id="SM01116">
    <property type="entry name" value="Cyanate_lyase"/>
    <property type="match status" value="1"/>
</dbReference>
<feature type="domain" description="Cyanate lyase C-terminal" evidence="4">
    <location>
        <begin position="74"/>
        <end position="146"/>
    </location>
</feature>
<dbReference type="HAMAP" id="MF_00535">
    <property type="entry name" value="Cyanate_hydrat"/>
    <property type="match status" value="1"/>
</dbReference>
<dbReference type="NCBIfam" id="TIGR00673">
    <property type="entry name" value="cynS"/>
    <property type="match status" value="1"/>
</dbReference>
<dbReference type="EMBL" id="JANIBK010000039">
    <property type="protein sequence ID" value="MCQ8128685.1"/>
    <property type="molecule type" value="Genomic_DNA"/>
</dbReference>
<dbReference type="InterPro" id="IPR008076">
    <property type="entry name" value="Cyanase"/>
</dbReference>
<protein>
    <recommendedName>
        <fullName evidence="3">Cyanate hydratase</fullName>
        <shortName evidence="3">Cyanase</shortName>
        <ecNumber evidence="3">4.2.1.104</ecNumber>
    </recommendedName>
    <alternativeName>
        <fullName evidence="3">Cyanate hydrolase</fullName>
    </alternativeName>
    <alternativeName>
        <fullName evidence="3">Cyanate lyase</fullName>
    </alternativeName>
</protein>
<dbReference type="GO" id="GO:0008824">
    <property type="term" value="F:cyanate hydratase activity"/>
    <property type="evidence" value="ECO:0007669"/>
    <property type="project" value="UniProtKB-EC"/>
</dbReference>
<dbReference type="Gene3D" id="3.30.1160.10">
    <property type="entry name" value="Cyanate lyase, C-terminal domain"/>
    <property type="match status" value="1"/>
</dbReference>
<gene>
    <name evidence="3 5" type="primary">cynS</name>
    <name evidence="5" type="ORF">NP596_09455</name>
</gene>
<proteinExistence type="inferred from homology"/>
<dbReference type="PRINTS" id="PR01693">
    <property type="entry name" value="CYANASE"/>
</dbReference>
<keyword evidence="2 3" id="KW-0456">Lyase</keyword>
<evidence type="ECO:0000313" key="5">
    <source>
        <dbReference type="EMBL" id="MCQ8128685.1"/>
    </source>
</evidence>
<dbReference type="Gene3D" id="1.10.260.40">
    <property type="entry name" value="lambda repressor-like DNA-binding domains"/>
    <property type="match status" value="1"/>
</dbReference>
<dbReference type="PANTHER" id="PTHR34186">
    <property type="entry name" value="CYANATE HYDRATASE"/>
    <property type="match status" value="1"/>
</dbReference>
<evidence type="ECO:0000256" key="3">
    <source>
        <dbReference type="HAMAP-Rule" id="MF_00535"/>
    </source>
</evidence>
<dbReference type="CDD" id="cd00559">
    <property type="entry name" value="Cyanase_C"/>
    <property type="match status" value="1"/>
</dbReference>
<dbReference type="Pfam" id="PF21291">
    <property type="entry name" value="CYNS_N"/>
    <property type="match status" value="1"/>
</dbReference>
<evidence type="ECO:0000259" key="4">
    <source>
        <dbReference type="SMART" id="SM01116"/>
    </source>
</evidence>
<sequence length="146" mass="16380">MHQQQLTETLFTAKKQKGLRFADLETLLGRDEVWIAALFYGQASAAADEAEKLGRALELDADAIGALQEFPLKGLGPMVPTDPLIYRFYEILQVYGMPLKAVIHEKFGDGIMSAIDFSMNVEKETDPKGDRVHISMSGKFLPYKKW</sequence>
<reference evidence="5 6" key="1">
    <citation type="submission" date="2022-07" db="EMBL/GenBank/DDBJ databases">
        <title>Methylomonas rivi sp. nov., Methylomonas rosea sp. nov., Methylomonas aureus sp. nov. and Methylomonas subterranea sp. nov., four novel methanotrophs isolated from a freshwater creek and the deep terrestrial subsurface.</title>
        <authorList>
            <person name="Abin C."/>
            <person name="Sankaranarayanan K."/>
            <person name="Garner C."/>
            <person name="Sindelar R."/>
            <person name="Kotary K."/>
            <person name="Garner R."/>
            <person name="Barclay S."/>
            <person name="Lawson P."/>
            <person name="Krumholz L."/>
        </authorList>
    </citation>
    <scope>NUCLEOTIDE SEQUENCE [LARGE SCALE GENOMIC DNA]</scope>
    <source>
        <strain evidence="5 6">WSC-6</strain>
    </source>
</reference>
<feature type="active site" evidence="3">
    <location>
        <position position="90"/>
    </location>
</feature>
<dbReference type="InterPro" id="IPR003712">
    <property type="entry name" value="Cyanate_lyase_C"/>
</dbReference>
<comment type="catalytic activity">
    <reaction evidence="3">
        <text>cyanate + hydrogencarbonate + 3 H(+) = NH4(+) + 2 CO2</text>
        <dbReference type="Rhea" id="RHEA:11120"/>
        <dbReference type="ChEBI" id="CHEBI:15378"/>
        <dbReference type="ChEBI" id="CHEBI:16526"/>
        <dbReference type="ChEBI" id="CHEBI:17544"/>
        <dbReference type="ChEBI" id="CHEBI:28938"/>
        <dbReference type="ChEBI" id="CHEBI:29195"/>
        <dbReference type="EC" id="4.2.1.104"/>
    </reaction>
</comment>
<comment type="similarity">
    <text evidence="3">Belongs to the cyanase family.</text>
</comment>
<evidence type="ECO:0000256" key="2">
    <source>
        <dbReference type="ARBA" id="ARBA00023239"/>
    </source>
</evidence>
<dbReference type="SUPFAM" id="SSF47413">
    <property type="entry name" value="lambda repressor-like DNA-binding domains"/>
    <property type="match status" value="1"/>
</dbReference>
<comment type="caution">
    <text evidence="5">The sequence shown here is derived from an EMBL/GenBank/DDBJ whole genome shotgun (WGS) entry which is preliminary data.</text>
</comment>
<feature type="active site" evidence="3">
    <location>
        <position position="113"/>
    </location>
</feature>
<dbReference type="SUPFAM" id="SSF55234">
    <property type="entry name" value="Cyanase C-terminal domain"/>
    <property type="match status" value="1"/>
</dbReference>
<dbReference type="PIRSF" id="PIRSF001263">
    <property type="entry name" value="Cyanate_hydratas"/>
    <property type="match status" value="1"/>
</dbReference>
<dbReference type="RefSeq" id="WP_256615084.1">
    <property type="nucleotide sequence ID" value="NZ_JANIBK010000039.1"/>
</dbReference>
<keyword evidence="6" id="KW-1185">Reference proteome</keyword>
<evidence type="ECO:0000256" key="1">
    <source>
        <dbReference type="ARBA" id="ARBA00003561"/>
    </source>
</evidence>
<dbReference type="PANTHER" id="PTHR34186:SF2">
    <property type="entry name" value="CYANATE HYDRATASE"/>
    <property type="match status" value="1"/>
</dbReference>
<dbReference type="Proteomes" id="UP001524586">
    <property type="component" value="Unassembled WGS sequence"/>
</dbReference>
<dbReference type="Pfam" id="PF02560">
    <property type="entry name" value="Cyanate_lyase"/>
    <property type="match status" value="1"/>
</dbReference>
<feature type="active site" evidence="3">
    <location>
        <position position="87"/>
    </location>
</feature>
<dbReference type="InterPro" id="IPR048564">
    <property type="entry name" value="CYNS_N"/>
</dbReference>
<dbReference type="NCBIfam" id="NF002773">
    <property type="entry name" value="PRK02866.1"/>
    <property type="match status" value="1"/>
</dbReference>
<dbReference type="InterPro" id="IPR036581">
    <property type="entry name" value="Cyanate_lyase_C_sf"/>
</dbReference>
<comment type="function">
    <text evidence="1 3">Catalyzes the reaction of cyanate with bicarbonate to produce ammonia and carbon dioxide.</text>
</comment>
<accession>A0ABT1U4C6</accession>